<keyword evidence="2" id="KW-1185">Reference proteome</keyword>
<sequence length="79" mass="8659">MSWTDTHEARAMSCAGINMIRCHICEKGDTHIDAVSARIVIPAKAGIHRQYEAWIPAFAGMTYGDEMLCGGLLGARHSR</sequence>
<evidence type="ECO:0000313" key="2">
    <source>
        <dbReference type="Proteomes" id="UP000620046"/>
    </source>
</evidence>
<evidence type="ECO:0000313" key="1">
    <source>
        <dbReference type="EMBL" id="GGA31859.1"/>
    </source>
</evidence>
<dbReference type="Proteomes" id="UP000620046">
    <property type="component" value="Unassembled WGS sequence"/>
</dbReference>
<accession>A0ABQ1FX75</accession>
<dbReference type="EMBL" id="BMJA01000001">
    <property type="protein sequence ID" value="GGA31859.1"/>
    <property type="molecule type" value="Genomic_DNA"/>
</dbReference>
<comment type="caution">
    <text evidence="1">The sequence shown here is derived from an EMBL/GenBank/DDBJ whole genome shotgun (WGS) entry which is preliminary data.</text>
</comment>
<gene>
    <name evidence="1" type="ORF">GCM10010981_21220</name>
</gene>
<protein>
    <submittedName>
        <fullName evidence="1">Uncharacterized protein</fullName>
    </submittedName>
</protein>
<proteinExistence type="predicted"/>
<organism evidence="1 2">
    <name type="scientific">Dyella nitratireducens</name>
    <dbReference type="NCBI Taxonomy" id="1849580"/>
    <lineage>
        <taxon>Bacteria</taxon>
        <taxon>Pseudomonadati</taxon>
        <taxon>Pseudomonadota</taxon>
        <taxon>Gammaproteobacteria</taxon>
        <taxon>Lysobacterales</taxon>
        <taxon>Rhodanobacteraceae</taxon>
        <taxon>Dyella</taxon>
    </lineage>
</organism>
<name>A0ABQ1FX75_9GAMM</name>
<dbReference type="RefSeq" id="WP_188794161.1">
    <property type="nucleotide sequence ID" value="NZ_BMJA01000001.1"/>
</dbReference>
<reference evidence="2" key="1">
    <citation type="journal article" date="2019" name="Int. J. Syst. Evol. Microbiol.">
        <title>The Global Catalogue of Microorganisms (GCM) 10K type strain sequencing project: providing services to taxonomists for standard genome sequencing and annotation.</title>
        <authorList>
            <consortium name="The Broad Institute Genomics Platform"/>
            <consortium name="The Broad Institute Genome Sequencing Center for Infectious Disease"/>
            <person name="Wu L."/>
            <person name="Ma J."/>
        </authorList>
    </citation>
    <scope>NUCLEOTIDE SEQUENCE [LARGE SCALE GENOMIC DNA]</scope>
    <source>
        <strain evidence="2">CGMCC 1.15439</strain>
    </source>
</reference>